<organism evidence="1 2">
    <name type="scientific">Entomophthora muscae</name>
    <dbReference type="NCBI Taxonomy" id="34485"/>
    <lineage>
        <taxon>Eukaryota</taxon>
        <taxon>Fungi</taxon>
        <taxon>Fungi incertae sedis</taxon>
        <taxon>Zoopagomycota</taxon>
        <taxon>Entomophthoromycotina</taxon>
        <taxon>Entomophthoromycetes</taxon>
        <taxon>Entomophthorales</taxon>
        <taxon>Entomophthoraceae</taxon>
        <taxon>Entomophthora</taxon>
    </lineage>
</organism>
<sequence length="215" mass="24858">MTFTRFSISFLLFSCNVTLIQADPSELKLGVNPVGSFYNLPEGSAWNGVFHFQKTHLFIEARKHKPLCKQNRDNTTCIEEVGRHILVEDGRRDFPSNCWFKDCKIDVKIPKEKGLLVDMYNVTNAPLLNFDLPPFYPNKECLGSEPRMLAPGNKRYNLRLYNIYLLITLKQTTSSNSNKVDVKYRTVKAQGILDNKRCNSFVTHKYISSRRKRSI</sequence>
<keyword evidence="2" id="KW-1185">Reference proteome</keyword>
<proteinExistence type="predicted"/>
<reference evidence="1" key="1">
    <citation type="submission" date="2022-04" db="EMBL/GenBank/DDBJ databases">
        <title>Genome of the entomopathogenic fungus Entomophthora muscae.</title>
        <authorList>
            <person name="Elya C."/>
            <person name="Lovett B.R."/>
            <person name="Lee E."/>
            <person name="Macias A.M."/>
            <person name="Hajek A.E."/>
            <person name="De Bivort B.L."/>
            <person name="Kasson M.T."/>
            <person name="De Fine Licht H.H."/>
            <person name="Stajich J.E."/>
        </authorList>
    </citation>
    <scope>NUCLEOTIDE SEQUENCE</scope>
    <source>
        <strain evidence="1">Berkeley</strain>
    </source>
</reference>
<dbReference type="Proteomes" id="UP001165960">
    <property type="component" value="Unassembled WGS sequence"/>
</dbReference>
<dbReference type="EMBL" id="QTSX02005124">
    <property type="protein sequence ID" value="KAJ9060867.1"/>
    <property type="molecule type" value="Genomic_DNA"/>
</dbReference>
<gene>
    <name evidence="1" type="ORF">DSO57_1026364</name>
</gene>
<evidence type="ECO:0000313" key="2">
    <source>
        <dbReference type="Proteomes" id="UP001165960"/>
    </source>
</evidence>
<name>A0ACC2SEZ0_9FUNG</name>
<accession>A0ACC2SEZ0</accession>
<evidence type="ECO:0000313" key="1">
    <source>
        <dbReference type="EMBL" id="KAJ9060867.1"/>
    </source>
</evidence>
<comment type="caution">
    <text evidence="1">The sequence shown here is derived from an EMBL/GenBank/DDBJ whole genome shotgun (WGS) entry which is preliminary data.</text>
</comment>
<protein>
    <submittedName>
        <fullName evidence="1">Uncharacterized protein</fullName>
    </submittedName>
</protein>